<evidence type="ECO:0000313" key="1">
    <source>
        <dbReference type="EMBL" id="MEX6686400.1"/>
    </source>
</evidence>
<dbReference type="RefSeq" id="WP_369327797.1">
    <property type="nucleotide sequence ID" value="NZ_JAULBC010000001.1"/>
</dbReference>
<protein>
    <recommendedName>
        <fullName evidence="3">Tat (Twin-arginine translocation) pathway signal sequence containing protein</fullName>
    </recommendedName>
</protein>
<keyword evidence="2" id="KW-1185">Reference proteome</keyword>
<organism evidence="1 2">
    <name type="scientific">Danxiaibacter flavus</name>
    <dbReference type="NCBI Taxonomy" id="3049108"/>
    <lineage>
        <taxon>Bacteria</taxon>
        <taxon>Pseudomonadati</taxon>
        <taxon>Bacteroidota</taxon>
        <taxon>Chitinophagia</taxon>
        <taxon>Chitinophagales</taxon>
        <taxon>Chitinophagaceae</taxon>
        <taxon>Danxiaibacter</taxon>
    </lineage>
</organism>
<gene>
    <name evidence="1" type="ORF">QTN47_02785</name>
</gene>
<proteinExistence type="predicted"/>
<sequence length="230" mass="24600">MSNQSTSSKTPRRAFIGSIATGAATLGMASLVNPFQLNAETGIAGSPADADAWFNTIKGKHRIVFDVTQPHEIFPFAWTKVYLVTNAATGTPENMCSAVVVLRHSAIGYAMNNDLWQKYKFGEMFKVEDPQTKAAATSNPFLQRPADKIPGVGEIQIGIEDLQKSGVMFCVCDMALTVYSGMAAMGMNGDAVAIKKEWTAGVLPNIQVVPSGVWAVGRAQEHGCAYCFAG</sequence>
<dbReference type="EMBL" id="JAULBC010000001">
    <property type="protein sequence ID" value="MEX6686400.1"/>
    <property type="molecule type" value="Genomic_DNA"/>
</dbReference>
<dbReference type="PROSITE" id="PS51318">
    <property type="entry name" value="TAT"/>
    <property type="match status" value="1"/>
</dbReference>
<dbReference type="InterPro" id="IPR006311">
    <property type="entry name" value="TAT_signal"/>
</dbReference>
<evidence type="ECO:0000313" key="2">
    <source>
        <dbReference type="Proteomes" id="UP001560573"/>
    </source>
</evidence>
<name>A0ABV3ZA94_9BACT</name>
<dbReference type="Proteomes" id="UP001560573">
    <property type="component" value="Unassembled WGS sequence"/>
</dbReference>
<dbReference type="InterPro" id="IPR027396">
    <property type="entry name" value="DsrEFH-like"/>
</dbReference>
<reference evidence="1 2" key="1">
    <citation type="submission" date="2023-07" db="EMBL/GenBank/DDBJ databases">
        <authorList>
            <person name="Lian W.-H."/>
        </authorList>
    </citation>
    <scope>NUCLEOTIDE SEQUENCE [LARGE SCALE GENOMIC DNA]</scope>
    <source>
        <strain evidence="1 2">SYSU DXS3180</strain>
    </source>
</reference>
<dbReference type="Gene3D" id="3.40.1260.10">
    <property type="entry name" value="DsrEFH-like"/>
    <property type="match status" value="1"/>
</dbReference>
<accession>A0ABV3ZA94</accession>
<comment type="caution">
    <text evidence="1">The sequence shown here is derived from an EMBL/GenBank/DDBJ whole genome shotgun (WGS) entry which is preliminary data.</text>
</comment>
<evidence type="ECO:0008006" key="3">
    <source>
        <dbReference type="Google" id="ProtNLM"/>
    </source>
</evidence>